<evidence type="ECO:0000256" key="1">
    <source>
        <dbReference type="SAM" id="Phobius"/>
    </source>
</evidence>
<feature type="transmembrane region" description="Helical" evidence="1">
    <location>
        <begin position="39"/>
        <end position="61"/>
    </location>
</feature>
<feature type="transmembrane region" description="Helical" evidence="1">
    <location>
        <begin position="98"/>
        <end position="117"/>
    </location>
</feature>
<organism evidence="2 3">
    <name type="scientific">Thalassotalea euphylliae</name>
    <dbReference type="NCBI Taxonomy" id="1655234"/>
    <lineage>
        <taxon>Bacteria</taxon>
        <taxon>Pseudomonadati</taxon>
        <taxon>Pseudomonadota</taxon>
        <taxon>Gammaproteobacteria</taxon>
        <taxon>Alteromonadales</taxon>
        <taxon>Colwelliaceae</taxon>
        <taxon>Thalassotalea</taxon>
    </lineage>
</organism>
<gene>
    <name evidence="2" type="ORF">DXX93_01575</name>
</gene>
<sequence length="130" mass="14866">MGKTIWKFIAVLFLLIFTHDVYDFSKLFYLDLLDTPNWLNIGNLLAGAILLISLVSYAFNLRLVSAHACYFAILVNVLFLVATHYYEFSLGGYDKSEMILVVILNLFILLLVSSAIWQHAKELKLEDTTK</sequence>
<evidence type="ECO:0000313" key="3">
    <source>
        <dbReference type="Proteomes" id="UP000256478"/>
    </source>
</evidence>
<keyword evidence="1" id="KW-0472">Membrane</keyword>
<keyword evidence="1" id="KW-0812">Transmembrane</keyword>
<name>A0A3E0TMI0_9GAMM</name>
<dbReference type="EMBL" id="QUOU01000001">
    <property type="protein sequence ID" value="REL25362.1"/>
    <property type="molecule type" value="Genomic_DNA"/>
</dbReference>
<dbReference type="Proteomes" id="UP000256478">
    <property type="component" value="Unassembled WGS sequence"/>
</dbReference>
<reference evidence="2 3" key="1">
    <citation type="submission" date="2018-08" db="EMBL/GenBank/DDBJ databases">
        <title>Thalassotalea euphylliae genome.</title>
        <authorList>
            <person name="Summers S."/>
            <person name="Rice S.A."/>
            <person name="Freckelton M.L."/>
            <person name="Nedved B.T."/>
            <person name="Hadfield M.G."/>
        </authorList>
    </citation>
    <scope>NUCLEOTIDE SEQUENCE [LARGE SCALE GENOMIC DNA]</scope>
    <source>
        <strain evidence="2 3">H1</strain>
    </source>
</reference>
<protein>
    <submittedName>
        <fullName evidence="2">Uncharacterized protein</fullName>
    </submittedName>
</protein>
<evidence type="ECO:0000313" key="2">
    <source>
        <dbReference type="EMBL" id="REL25362.1"/>
    </source>
</evidence>
<proteinExistence type="predicted"/>
<dbReference type="AlphaFoldDB" id="A0A3E0TMI0"/>
<comment type="caution">
    <text evidence="2">The sequence shown here is derived from an EMBL/GenBank/DDBJ whole genome shotgun (WGS) entry which is preliminary data.</text>
</comment>
<accession>A0A3E0TMI0</accession>
<feature type="transmembrane region" description="Helical" evidence="1">
    <location>
        <begin position="68"/>
        <end position="86"/>
    </location>
</feature>
<keyword evidence="1" id="KW-1133">Transmembrane helix</keyword>